<evidence type="ECO:0000256" key="5">
    <source>
        <dbReference type="ARBA" id="ARBA00023136"/>
    </source>
</evidence>
<dbReference type="InterPro" id="IPR017452">
    <property type="entry name" value="GPCR_Rhodpsn_7TM"/>
</dbReference>
<keyword evidence="5 8" id="KW-0472">Membrane</keyword>
<reference evidence="11" key="1">
    <citation type="submission" date="2017-01" db="EMBL/GenBank/DDBJ databases">
        <title>Comparative genomics of anhydrobiosis in the tardigrade Hypsibius dujardini.</title>
        <authorList>
            <person name="Yoshida Y."/>
            <person name="Koutsovoulos G."/>
            <person name="Laetsch D."/>
            <person name="Stevens L."/>
            <person name="Kumar S."/>
            <person name="Horikawa D."/>
            <person name="Ishino K."/>
            <person name="Komine S."/>
            <person name="Tomita M."/>
            <person name="Blaxter M."/>
            <person name="Arakawa K."/>
        </authorList>
    </citation>
    <scope>NUCLEOTIDE SEQUENCE [LARGE SCALE GENOMIC DNA]</scope>
    <source>
        <strain evidence="11">Z151</strain>
    </source>
</reference>
<keyword evidence="6" id="KW-0675">Receptor</keyword>
<proteinExistence type="predicted"/>
<evidence type="ECO:0000256" key="1">
    <source>
        <dbReference type="ARBA" id="ARBA00004141"/>
    </source>
</evidence>
<dbReference type="GO" id="GO:0016020">
    <property type="term" value="C:membrane"/>
    <property type="evidence" value="ECO:0007669"/>
    <property type="project" value="UniProtKB-SubCell"/>
</dbReference>
<evidence type="ECO:0000256" key="2">
    <source>
        <dbReference type="ARBA" id="ARBA00022692"/>
    </source>
</evidence>
<feature type="transmembrane region" description="Helical" evidence="8">
    <location>
        <begin position="33"/>
        <end position="59"/>
    </location>
</feature>
<evidence type="ECO:0000256" key="7">
    <source>
        <dbReference type="ARBA" id="ARBA00023224"/>
    </source>
</evidence>
<dbReference type="AlphaFoldDB" id="A0A1W0XDN2"/>
<name>A0A1W0XDN2_HYPEX</name>
<dbReference type="PROSITE" id="PS50262">
    <property type="entry name" value="G_PROTEIN_RECEP_F1_2"/>
    <property type="match status" value="1"/>
</dbReference>
<dbReference type="PANTHER" id="PTHR24243">
    <property type="entry name" value="G-PROTEIN COUPLED RECEPTOR"/>
    <property type="match status" value="1"/>
</dbReference>
<evidence type="ECO:0000256" key="4">
    <source>
        <dbReference type="ARBA" id="ARBA00023040"/>
    </source>
</evidence>
<dbReference type="CDD" id="cd00637">
    <property type="entry name" value="7tm_classA_rhodopsin-like"/>
    <property type="match status" value="1"/>
</dbReference>
<dbReference type="Proteomes" id="UP000192578">
    <property type="component" value="Unassembled WGS sequence"/>
</dbReference>
<feature type="transmembrane region" description="Helical" evidence="8">
    <location>
        <begin position="263"/>
        <end position="281"/>
    </location>
</feature>
<organism evidence="10 11">
    <name type="scientific">Hypsibius exemplaris</name>
    <name type="common">Freshwater tardigrade</name>
    <dbReference type="NCBI Taxonomy" id="2072580"/>
    <lineage>
        <taxon>Eukaryota</taxon>
        <taxon>Metazoa</taxon>
        <taxon>Ecdysozoa</taxon>
        <taxon>Tardigrada</taxon>
        <taxon>Eutardigrada</taxon>
        <taxon>Parachela</taxon>
        <taxon>Hypsibioidea</taxon>
        <taxon>Hypsibiidae</taxon>
        <taxon>Hypsibius</taxon>
    </lineage>
</organism>
<dbReference type="OrthoDB" id="6117944at2759"/>
<evidence type="ECO:0000259" key="9">
    <source>
        <dbReference type="PROSITE" id="PS50262"/>
    </source>
</evidence>
<dbReference type="PANTHER" id="PTHR24243:SF208">
    <property type="entry name" value="PYROKININ-1 RECEPTOR"/>
    <property type="match status" value="1"/>
</dbReference>
<feature type="transmembrane region" description="Helical" evidence="8">
    <location>
        <begin position="71"/>
        <end position="91"/>
    </location>
</feature>
<gene>
    <name evidence="10" type="ORF">BV898_00523</name>
</gene>
<evidence type="ECO:0000256" key="3">
    <source>
        <dbReference type="ARBA" id="ARBA00022989"/>
    </source>
</evidence>
<feature type="transmembrane region" description="Helical" evidence="8">
    <location>
        <begin position="149"/>
        <end position="170"/>
    </location>
</feature>
<feature type="transmembrane region" description="Helical" evidence="8">
    <location>
        <begin position="204"/>
        <end position="224"/>
    </location>
</feature>
<comment type="caution">
    <text evidence="10">The sequence shown here is derived from an EMBL/GenBank/DDBJ whole genome shotgun (WGS) entry which is preliminary data.</text>
</comment>
<comment type="subcellular location">
    <subcellularLocation>
        <location evidence="1">Membrane</location>
        <topology evidence="1">Multi-pass membrane protein</topology>
    </subcellularLocation>
</comment>
<protein>
    <recommendedName>
        <fullName evidence="9">G-protein coupled receptors family 1 profile domain-containing protein</fullName>
    </recommendedName>
</protein>
<keyword evidence="2 8" id="KW-0812">Transmembrane</keyword>
<feature type="transmembrane region" description="Helical" evidence="8">
    <location>
        <begin position="301"/>
        <end position="320"/>
    </location>
</feature>
<keyword evidence="7" id="KW-0807">Transducer</keyword>
<dbReference type="EMBL" id="MTYJ01000002">
    <property type="protein sequence ID" value="OQV25587.1"/>
    <property type="molecule type" value="Genomic_DNA"/>
</dbReference>
<evidence type="ECO:0000313" key="11">
    <source>
        <dbReference type="Proteomes" id="UP000192578"/>
    </source>
</evidence>
<evidence type="ECO:0000256" key="6">
    <source>
        <dbReference type="ARBA" id="ARBA00023170"/>
    </source>
</evidence>
<dbReference type="InterPro" id="IPR000276">
    <property type="entry name" value="GPCR_Rhodpsn"/>
</dbReference>
<dbReference type="SUPFAM" id="SSF81321">
    <property type="entry name" value="Family A G protein-coupled receptor-like"/>
    <property type="match status" value="1"/>
</dbReference>
<evidence type="ECO:0000313" key="10">
    <source>
        <dbReference type="EMBL" id="OQV25587.1"/>
    </source>
</evidence>
<dbReference type="GO" id="GO:0004930">
    <property type="term" value="F:G protein-coupled receptor activity"/>
    <property type="evidence" value="ECO:0007669"/>
    <property type="project" value="UniProtKB-KW"/>
</dbReference>
<accession>A0A1W0XDN2</accession>
<feature type="domain" description="G-protein coupled receptors family 1 profile" evidence="9">
    <location>
        <begin position="50"/>
        <end position="317"/>
    </location>
</feature>
<dbReference type="Pfam" id="PF00001">
    <property type="entry name" value="7tm_1"/>
    <property type="match status" value="1"/>
</dbReference>
<sequence length="358" mass="40385">MEVSSYYNSSFLLTNYTFMESRKYFWDKYYSNLIFYIAFGSVICLAGLFSNLVCLIAIVTYPPLRKRTNILVANLVIINILLAVSVHPPAFVALLYRQYGLLPKNFCLFNVYYFFITHAFVWQECALAVNRFVAIILPLHYKLINTKSVMLWSVFAGYLISFGINAYPLGARVHSYVSSLPFGGCQYNPEGSNSFAVLHSVLGVYLPMGIMGVSYVVIFGTIVLRKMNGQPGHLVAPPFRAASQVAPPSRAASQVQQARRFRLAVMLFVSVVWFALTYLPHPILTAFFKDIYTADPRSYFYVRWVLQLGVAGNPVIYALLNRDFRAGIAAVLTCKLPRRKVSPPEIQLLAMDHRSTPS</sequence>
<keyword evidence="3 8" id="KW-1133">Transmembrane helix</keyword>
<keyword evidence="11" id="KW-1185">Reference proteome</keyword>
<feature type="transmembrane region" description="Helical" evidence="8">
    <location>
        <begin position="111"/>
        <end position="137"/>
    </location>
</feature>
<evidence type="ECO:0000256" key="8">
    <source>
        <dbReference type="SAM" id="Phobius"/>
    </source>
</evidence>
<keyword evidence="4" id="KW-0297">G-protein coupled receptor</keyword>
<dbReference type="Gene3D" id="1.20.1070.10">
    <property type="entry name" value="Rhodopsin 7-helix transmembrane proteins"/>
    <property type="match status" value="1"/>
</dbReference>
<dbReference type="PRINTS" id="PR00237">
    <property type="entry name" value="GPCRRHODOPSN"/>
</dbReference>